<dbReference type="PANTHER" id="PTHR47359">
    <property type="entry name" value="PEPTIDOGLYCAN DL-ENDOPEPTIDASE CWLO"/>
    <property type="match status" value="1"/>
</dbReference>
<sequence>MTGLAAVQARMAELQQLVAPPAATSSVGASEVDFSAALQQASQVLGATPTTPVPTTAPIPARPTEGPTTNIAPGSGVSGQDLVEAAKKYIGTPYVWGGESLSEGGLDCSGLVLRSLTDLGAADGVPRVARDQQRLGTKVDSLDDALPGDLLVFGGGSHIAIYVGDGQMIDAPKPGGRVSVRDVYAEPTNIRRILPQEQAAGAELASSPVLTAGLTGLSGLSGAAGTDALASLNGLNGLTAGSGGAPDLGALAALAQTYLPSLTGEQGSAAASTAASRTQWQILSGLLGGAA</sequence>
<dbReference type="Pfam" id="PF00877">
    <property type="entry name" value="NLPC_P60"/>
    <property type="match status" value="1"/>
</dbReference>
<dbReference type="Proteomes" id="UP000000485">
    <property type="component" value="Chromosome"/>
</dbReference>
<dbReference type="STRING" id="593907.Celgi_0462"/>
<dbReference type="PROSITE" id="PS51935">
    <property type="entry name" value="NLPC_P60"/>
    <property type="match status" value="1"/>
</dbReference>
<name>F8A5G7_CELGA</name>
<dbReference type="RefSeq" id="WP_013882509.1">
    <property type="nucleotide sequence ID" value="NC_015671.1"/>
</dbReference>
<dbReference type="OrthoDB" id="9815778at2"/>
<dbReference type="InterPro" id="IPR051794">
    <property type="entry name" value="PG_Endopeptidase_C40"/>
</dbReference>
<keyword evidence="3" id="KW-0378">Hydrolase</keyword>
<reference evidence="8" key="1">
    <citation type="submission" date="2011-04" db="EMBL/GenBank/DDBJ databases">
        <title>Complete sequence of Cellvibrio gilvus ATCC 13127.</title>
        <authorList>
            <person name="Lucas S."/>
            <person name="Han J."/>
            <person name="Lapidus A."/>
            <person name="Cheng J.-F."/>
            <person name="Goodwin L."/>
            <person name="Pitluck S."/>
            <person name="Peters L."/>
            <person name="Munk A."/>
            <person name="Detter J.C."/>
            <person name="Han C."/>
            <person name="Tapia R."/>
            <person name="Land M."/>
            <person name="Hauser L."/>
            <person name="Kyrpides N."/>
            <person name="Ivanova N."/>
            <person name="Ovchinnikova G."/>
            <person name="Pagani I."/>
            <person name="Mead D."/>
            <person name="Brumm P."/>
            <person name="Woyke T."/>
        </authorList>
    </citation>
    <scope>NUCLEOTIDE SEQUENCE [LARGE SCALE GENOMIC DNA]</scope>
    <source>
        <strain evidence="8">ATCC 13127 / NRRL B-14078</strain>
    </source>
</reference>
<feature type="region of interest" description="Disordered" evidence="5">
    <location>
        <begin position="45"/>
        <end position="77"/>
    </location>
</feature>
<dbReference type="InterPro" id="IPR038765">
    <property type="entry name" value="Papain-like_cys_pep_sf"/>
</dbReference>
<dbReference type="AlphaFoldDB" id="F8A5G7"/>
<dbReference type="Gene3D" id="3.90.1720.10">
    <property type="entry name" value="endopeptidase domain like (from Nostoc punctiforme)"/>
    <property type="match status" value="1"/>
</dbReference>
<keyword evidence="8" id="KW-1185">Reference proteome</keyword>
<evidence type="ECO:0000313" key="7">
    <source>
        <dbReference type="EMBL" id="AEI10984.1"/>
    </source>
</evidence>
<dbReference type="PANTHER" id="PTHR47359:SF3">
    <property type="entry name" value="NLP_P60 DOMAIN-CONTAINING PROTEIN-RELATED"/>
    <property type="match status" value="1"/>
</dbReference>
<protein>
    <submittedName>
        <fullName evidence="7">NLP/P60 protein</fullName>
    </submittedName>
</protein>
<dbReference type="GO" id="GO:0008234">
    <property type="term" value="F:cysteine-type peptidase activity"/>
    <property type="evidence" value="ECO:0007669"/>
    <property type="project" value="UniProtKB-KW"/>
</dbReference>
<evidence type="ECO:0000256" key="4">
    <source>
        <dbReference type="ARBA" id="ARBA00022807"/>
    </source>
</evidence>
<dbReference type="eggNOG" id="COG0791">
    <property type="taxonomic scope" value="Bacteria"/>
</dbReference>
<dbReference type="HOGENOM" id="CLU_016043_6_1_11"/>
<proteinExistence type="inferred from homology"/>
<feature type="compositionally biased region" description="Pro residues" evidence="5">
    <location>
        <begin position="51"/>
        <end position="61"/>
    </location>
</feature>
<keyword evidence="2" id="KW-0645">Protease</keyword>
<gene>
    <name evidence="7" type="ordered locus">Celgi_0462</name>
</gene>
<comment type="similarity">
    <text evidence="1">Belongs to the peptidase C40 family.</text>
</comment>
<keyword evidence="4" id="KW-0788">Thiol protease</keyword>
<dbReference type="GO" id="GO:0006508">
    <property type="term" value="P:proteolysis"/>
    <property type="evidence" value="ECO:0007669"/>
    <property type="project" value="UniProtKB-KW"/>
</dbReference>
<accession>F8A5G7</accession>
<dbReference type="InterPro" id="IPR000064">
    <property type="entry name" value="NLP_P60_dom"/>
</dbReference>
<dbReference type="EMBL" id="CP002665">
    <property type="protein sequence ID" value="AEI10984.1"/>
    <property type="molecule type" value="Genomic_DNA"/>
</dbReference>
<evidence type="ECO:0000256" key="5">
    <source>
        <dbReference type="SAM" id="MobiDB-lite"/>
    </source>
</evidence>
<feature type="domain" description="NlpC/P60" evidence="6">
    <location>
        <begin position="76"/>
        <end position="200"/>
    </location>
</feature>
<evidence type="ECO:0000256" key="1">
    <source>
        <dbReference type="ARBA" id="ARBA00007074"/>
    </source>
</evidence>
<evidence type="ECO:0000313" key="8">
    <source>
        <dbReference type="Proteomes" id="UP000000485"/>
    </source>
</evidence>
<dbReference type="KEGG" id="cga:Celgi_0462"/>
<evidence type="ECO:0000259" key="6">
    <source>
        <dbReference type="PROSITE" id="PS51935"/>
    </source>
</evidence>
<organism evidence="7 8">
    <name type="scientific">Cellulomonas gilvus (strain ATCC 13127 / NRRL B-14078)</name>
    <name type="common">Cellvibrio gilvus</name>
    <dbReference type="NCBI Taxonomy" id="593907"/>
    <lineage>
        <taxon>Bacteria</taxon>
        <taxon>Bacillati</taxon>
        <taxon>Actinomycetota</taxon>
        <taxon>Actinomycetes</taxon>
        <taxon>Micrococcales</taxon>
        <taxon>Cellulomonadaceae</taxon>
        <taxon>Cellulomonas</taxon>
    </lineage>
</organism>
<evidence type="ECO:0000256" key="2">
    <source>
        <dbReference type="ARBA" id="ARBA00022670"/>
    </source>
</evidence>
<evidence type="ECO:0000256" key="3">
    <source>
        <dbReference type="ARBA" id="ARBA00022801"/>
    </source>
</evidence>
<dbReference type="SUPFAM" id="SSF54001">
    <property type="entry name" value="Cysteine proteinases"/>
    <property type="match status" value="1"/>
</dbReference>